<accession>A0A6N6MP47</accession>
<reference evidence="3 4" key="1">
    <citation type="submission" date="2019-09" db="EMBL/GenBank/DDBJ databases">
        <title>YIM 132548 draft genome.</title>
        <authorList>
            <person name="Jiang L."/>
        </authorList>
    </citation>
    <scope>NUCLEOTIDE SEQUENCE [LARGE SCALE GENOMIC DNA]</scope>
    <source>
        <strain evidence="3 4">YIM 132548</strain>
    </source>
</reference>
<organism evidence="3 4">
    <name type="scientific">Methylobacterium planeticum</name>
    <dbReference type="NCBI Taxonomy" id="2615211"/>
    <lineage>
        <taxon>Bacteria</taxon>
        <taxon>Pseudomonadati</taxon>
        <taxon>Pseudomonadota</taxon>
        <taxon>Alphaproteobacteria</taxon>
        <taxon>Hyphomicrobiales</taxon>
        <taxon>Methylobacteriaceae</taxon>
        <taxon>Methylobacterium</taxon>
    </lineage>
</organism>
<sequence>MASWPSWLFRRETLLAGAALILAAGALVAWYWLQATVLTIAVAPRDGTEPELIKAYADGLEADRAGIRLKILSLDDVRESAAALQDGRADLAVVRPDVSLPTNGLTLAILRDQAMLIAAPEASGIRSFPKLAGKRLGIAAHKDADVRLLQNLLGYYGLTLDTGAGANAGASAGPVPPRGVRLVPVDHAAVAAALRARQIDAFVSIIAPSAPKALELVAAVQSVSRGGKVDFVAVSEDDAIIERFPKLQAVTIPGGLFGGQPKLPEDDVKTVGASYRLMARASLGRVLAADVTQHLFEMRTTAGQATAAADYILAPAYETTAAATSARIPIHPGAIDYFEREQHSFVDRYGDTLYLIAALAGGLASALAWLRQRLANLRRERIDEVMDRLLAIIDEARTLSDPAALAALTVEIDRLATDVVRYARAREPDARTMAAVSIAIETAKATVAECRQALAGREPPAAPGAGKLRLHLAGTDAPA</sequence>
<dbReference type="PANTHER" id="PTHR42941:SF1">
    <property type="entry name" value="SLL1037 PROTEIN"/>
    <property type="match status" value="1"/>
</dbReference>
<keyword evidence="2" id="KW-1133">Transmembrane helix</keyword>
<gene>
    <name evidence="3" type="ORF">F6X51_20640</name>
</gene>
<protein>
    <submittedName>
        <fullName evidence="3">C4-dicarboxylate ABC transporter substrate-binding protein</fullName>
    </submittedName>
</protein>
<evidence type="ECO:0000313" key="3">
    <source>
        <dbReference type="EMBL" id="KAB1070926.1"/>
    </source>
</evidence>
<name>A0A6N6MP47_9HYPH</name>
<feature type="region of interest" description="Disordered" evidence="1">
    <location>
        <begin position="458"/>
        <end position="479"/>
    </location>
</feature>
<dbReference type="EMBL" id="VZZJ01000022">
    <property type="protein sequence ID" value="KAB1070926.1"/>
    <property type="molecule type" value="Genomic_DNA"/>
</dbReference>
<evidence type="ECO:0000256" key="2">
    <source>
        <dbReference type="SAM" id="Phobius"/>
    </source>
</evidence>
<dbReference type="RefSeq" id="WP_150965564.1">
    <property type="nucleotide sequence ID" value="NZ_VZZJ01000022.1"/>
</dbReference>
<dbReference type="InterPro" id="IPR011852">
    <property type="entry name" value="TRAP_TAXI"/>
</dbReference>
<comment type="caution">
    <text evidence="3">The sequence shown here is derived from an EMBL/GenBank/DDBJ whole genome shotgun (WGS) entry which is preliminary data.</text>
</comment>
<dbReference type="Gene3D" id="3.40.190.10">
    <property type="entry name" value="Periplasmic binding protein-like II"/>
    <property type="match status" value="2"/>
</dbReference>
<dbReference type="Pfam" id="PF16868">
    <property type="entry name" value="NMT1_3"/>
    <property type="match status" value="1"/>
</dbReference>
<evidence type="ECO:0000256" key="1">
    <source>
        <dbReference type="SAM" id="MobiDB-lite"/>
    </source>
</evidence>
<evidence type="ECO:0000313" key="4">
    <source>
        <dbReference type="Proteomes" id="UP000441523"/>
    </source>
</evidence>
<dbReference type="SUPFAM" id="SSF53850">
    <property type="entry name" value="Periplasmic binding protein-like II"/>
    <property type="match status" value="1"/>
</dbReference>
<keyword evidence="2" id="KW-0812">Transmembrane</keyword>
<dbReference type="AlphaFoldDB" id="A0A6N6MP47"/>
<dbReference type="Proteomes" id="UP000441523">
    <property type="component" value="Unassembled WGS sequence"/>
</dbReference>
<dbReference type="PANTHER" id="PTHR42941">
    <property type="entry name" value="SLL1037 PROTEIN"/>
    <property type="match status" value="1"/>
</dbReference>
<feature type="transmembrane region" description="Helical" evidence="2">
    <location>
        <begin position="12"/>
        <end position="33"/>
    </location>
</feature>
<keyword evidence="4" id="KW-1185">Reference proteome</keyword>
<proteinExistence type="predicted"/>
<keyword evidence="2" id="KW-0472">Membrane</keyword>